<keyword evidence="1" id="KW-1133">Transmembrane helix</keyword>
<dbReference type="AlphaFoldDB" id="A0A0F9FQ99"/>
<proteinExistence type="predicted"/>
<gene>
    <name evidence="2" type="ORF">LCGC14_2215240</name>
</gene>
<dbReference type="InterPro" id="IPR029044">
    <property type="entry name" value="Nucleotide-diphossugar_trans"/>
</dbReference>
<keyword evidence="1" id="KW-0812">Transmembrane</keyword>
<evidence type="ECO:0008006" key="3">
    <source>
        <dbReference type="Google" id="ProtNLM"/>
    </source>
</evidence>
<sequence>KPILSGKGASILVRKNIFWELGGFDENFSVSFEDVEIGWKSWLWNYKVMIVPNSIVIHLAGKTTSQLKEKTQFHGVKNTLVLVLTFFEFSYILRALFMLIFSNVLKKSLGNRIGKNSKKIQEFPTYRTIFKGICWVIRNYKYIQSKRRETNSRRVLTTQKLIEMGLISYSD</sequence>
<dbReference type="Gene3D" id="3.90.550.10">
    <property type="entry name" value="Spore Coat Polysaccharide Biosynthesis Protein SpsA, Chain A"/>
    <property type="match status" value="1"/>
</dbReference>
<feature type="non-terminal residue" evidence="2">
    <location>
        <position position="1"/>
    </location>
</feature>
<comment type="caution">
    <text evidence="2">The sequence shown here is derived from an EMBL/GenBank/DDBJ whole genome shotgun (WGS) entry which is preliminary data.</text>
</comment>
<organism evidence="2">
    <name type="scientific">marine sediment metagenome</name>
    <dbReference type="NCBI Taxonomy" id="412755"/>
    <lineage>
        <taxon>unclassified sequences</taxon>
        <taxon>metagenomes</taxon>
        <taxon>ecological metagenomes</taxon>
    </lineage>
</organism>
<keyword evidence="1" id="KW-0472">Membrane</keyword>
<name>A0A0F9FQ99_9ZZZZ</name>
<accession>A0A0F9FQ99</accession>
<evidence type="ECO:0000313" key="2">
    <source>
        <dbReference type="EMBL" id="KKL59450.1"/>
    </source>
</evidence>
<feature type="transmembrane region" description="Helical" evidence="1">
    <location>
        <begin position="80"/>
        <end position="105"/>
    </location>
</feature>
<protein>
    <recommendedName>
        <fullName evidence="3">Glycosyltransferase 2-like domain-containing protein</fullName>
    </recommendedName>
</protein>
<dbReference type="EMBL" id="LAZR01029483">
    <property type="protein sequence ID" value="KKL59450.1"/>
    <property type="molecule type" value="Genomic_DNA"/>
</dbReference>
<reference evidence="2" key="1">
    <citation type="journal article" date="2015" name="Nature">
        <title>Complex archaea that bridge the gap between prokaryotes and eukaryotes.</title>
        <authorList>
            <person name="Spang A."/>
            <person name="Saw J.H."/>
            <person name="Jorgensen S.L."/>
            <person name="Zaremba-Niedzwiedzka K."/>
            <person name="Martijn J."/>
            <person name="Lind A.E."/>
            <person name="van Eijk R."/>
            <person name="Schleper C."/>
            <person name="Guy L."/>
            <person name="Ettema T.J."/>
        </authorList>
    </citation>
    <scope>NUCLEOTIDE SEQUENCE</scope>
</reference>
<dbReference type="SUPFAM" id="SSF53448">
    <property type="entry name" value="Nucleotide-diphospho-sugar transferases"/>
    <property type="match status" value="1"/>
</dbReference>
<evidence type="ECO:0000256" key="1">
    <source>
        <dbReference type="SAM" id="Phobius"/>
    </source>
</evidence>